<organism evidence="8 9">
    <name type="scientific">Balaenoptera physalus</name>
    <name type="common">Fin whale</name>
    <name type="synonym">Balaena physalus</name>
    <dbReference type="NCBI Taxonomy" id="9770"/>
    <lineage>
        <taxon>Eukaryota</taxon>
        <taxon>Metazoa</taxon>
        <taxon>Chordata</taxon>
        <taxon>Craniata</taxon>
        <taxon>Vertebrata</taxon>
        <taxon>Euteleostomi</taxon>
        <taxon>Mammalia</taxon>
        <taxon>Eutheria</taxon>
        <taxon>Laurasiatheria</taxon>
        <taxon>Artiodactyla</taxon>
        <taxon>Whippomorpha</taxon>
        <taxon>Cetacea</taxon>
        <taxon>Mysticeti</taxon>
        <taxon>Balaenopteridae</taxon>
        <taxon>Balaenoptera</taxon>
    </lineage>
</organism>
<evidence type="ECO:0000256" key="2">
    <source>
        <dbReference type="ARBA" id="ARBA00022448"/>
    </source>
</evidence>
<evidence type="ECO:0000256" key="7">
    <source>
        <dbReference type="RuleBase" id="RU364010"/>
    </source>
</evidence>
<comment type="caution">
    <text evidence="8">The sequence shown here is derived from an EMBL/GenBank/DDBJ whole genome shotgun (WGS) entry which is preliminary data.</text>
</comment>
<dbReference type="PANTHER" id="PTHR10137:SF4">
    <property type="entry name" value="V-TYPE PROTON ATPASE SUBUNIT C 2"/>
    <property type="match status" value="1"/>
</dbReference>
<dbReference type="OrthoDB" id="6605928at2759"/>
<proteinExistence type="inferred from homology"/>
<comment type="subunit">
    <text evidence="6">V-ATPase is a heteromultimeric enzyme made up of two complexes: the ATP-hydrolytic V1 complex and the proton translocation V0 complex. The V1 complex consists of three catalytic AB heterodimers that form a heterohexamer, three peripheral stalks each consisting of EG heterodimers, one central rotor including subunits D and F, and the regulatory subunits C and H. The proton translocation complex V0 consists of the proton transport subunit a, a ring of proteolipid subunits c9c'', rotary subunit d, subunits e and f, and the accessory subunits ATP6AP1/Ac45 and ATP6AP2/PRR.</text>
</comment>
<dbReference type="GO" id="GO:0000221">
    <property type="term" value="C:vacuolar proton-transporting V-type ATPase, V1 domain"/>
    <property type="evidence" value="ECO:0007669"/>
    <property type="project" value="TreeGrafter"/>
</dbReference>
<dbReference type="InterPro" id="IPR036132">
    <property type="entry name" value="Vac_ATP_synth_c_sf"/>
</dbReference>
<evidence type="ECO:0000256" key="4">
    <source>
        <dbReference type="ARBA" id="ARBA00023065"/>
    </source>
</evidence>
<evidence type="ECO:0000256" key="6">
    <source>
        <dbReference type="ARBA" id="ARBA00046696"/>
    </source>
</evidence>
<dbReference type="PANTHER" id="PTHR10137">
    <property type="entry name" value="V-TYPE PROTON ATPASE SUBUNIT C"/>
    <property type="match status" value="1"/>
</dbReference>
<evidence type="ECO:0000313" key="9">
    <source>
        <dbReference type="Proteomes" id="UP000437017"/>
    </source>
</evidence>
<dbReference type="AlphaFoldDB" id="A0A643CIL6"/>
<evidence type="ECO:0000256" key="1">
    <source>
        <dbReference type="ARBA" id="ARBA00006138"/>
    </source>
</evidence>
<reference evidence="8 9" key="1">
    <citation type="journal article" date="2019" name="PLoS ONE">
        <title>Genomic analyses reveal an absence of contemporary introgressive admixture between fin whales and blue whales, despite known hybrids.</title>
        <authorList>
            <person name="Westbury M.V."/>
            <person name="Petersen B."/>
            <person name="Lorenzen E.D."/>
        </authorList>
    </citation>
    <scope>NUCLEOTIDE SEQUENCE [LARGE SCALE GENOMIC DNA]</scope>
    <source>
        <strain evidence="8">FinWhale-01</strain>
    </source>
</reference>
<keyword evidence="2 7" id="KW-0813">Transport</keyword>
<dbReference type="InterPro" id="IPR004907">
    <property type="entry name" value="ATPase_V1-cplx_csu"/>
</dbReference>
<sequence length="124" mass="13726">MIMAQSMVGVRDVAKGKVQETFPTFGVDPTSFVLTLNWTSQLSEDAPGEPGLEVHVFTWVLISIASKEDFVLDSEYLIVLLAPVPKPSDTRWLKAHESLLDMMVPPSTKLMVQDEGCVYTVTLL</sequence>
<dbReference type="Gene3D" id="3.30.70.100">
    <property type="match status" value="1"/>
</dbReference>
<comment type="function">
    <text evidence="5 7">Subunit of the V1 complex of vacuolar(H+)-ATPase (V-ATPase), a multisubunit enzyme composed of a peripheral complex (V1) that hydrolyzes ATP and a membrane integral complex (V0) that translocates protons. V-ATPase is responsible for acidifying and maintaining the pH of intracellular compartments and in some cell types, is targeted to the plasma membrane, where it is responsible for acidifying the extracellular environment. Subunit C is necessary for the assembly of the catalytic sector of the enzyme and is likely to have a specific function in its catalytic activity.</text>
</comment>
<keyword evidence="3 7" id="KW-0375">Hydrogen ion transport</keyword>
<protein>
    <recommendedName>
        <fullName evidence="7">V-type proton ATPase subunit C</fullName>
    </recommendedName>
</protein>
<dbReference type="GO" id="GO:0046961">
    <property type="term" value="F:proton-transporting ATPase activity, rotational mechanism"/>
    <property type="evidence" value="ECO:0007669"/>
    <property type="project" value="InterPro"/>
</dbReference>
<evidence type="ECO:0000313" key="8">
    <source>
        <dbReference type="EMBL" id="KAB0399758.1"/>
    </source>
</evidence>
<comment type="similarity">
    <text evidence="1 7">Belongs to the V-ATPase C subunit family.</text>
</comment>
<name>A0A643CIL6_BALPH</name>
<dbReference type="Proteomes" id="UP000437017">
    <property type="component" value="Unassembled WGS sequence"/>
</dbReference>
<gene>
    <name evidence="8" type="ORF">E2I00_017826</name>
</gene>
<dbReference type="EMBL" id="SGJD01001474">
    <property type="protein sequence ID" value="KAB0399758.1"/>
    <property type="molecule type" value="Genomic_DNA"/>
</dbReference>
<keyword evidence="9" id="KW-1185">Reference proteome</keyword>
<evidence type="ECO:0000256" key="3">
    <source>
        <dbReference type="ARBA" id="ARBA00022781"/>
    </source>
</evidence>
<accession>A0A643CIL6</accession>
<comment type="subunit">
    <text evidence="7">V-ATPase is a heteromultimeric enzyme made up of two complexes: the ATP-hydrolytic V1 complex and the proton translocation V0 complex. The V1 complex consists of three catalytic AB heterodimers that form a heterohexamer, three peripheral stalks each consisting of EG heterodimers, one central rotor including subunits D and F, and the regulatory subunits C and H. The proton translocation complex V0 consists of the proton transport subunit a, a ring of proteolipid subunits c9c'', rotary subunit d, subunits e and f, and two accessory subunits.</text>
</comment>
<evidence type="ECO:0000256" key="5">
    <source>
        <dbReference type="ARBA" id="ARBA00046006"/>
    </source>
</evidence>
<dbReference type="SUPFAM" id="SSF118203">
    <property type="entry name" value="Vacuolar ATP synthase subunit C"/>
    <property type="match status" value="1"/>
</dbReference>
<dbReference type="GO" id="GO:0005765">
    <property type="term" value="C:lysosomal membrane"/>
    <property type="evidence" value="ECO:0007669"/>
    <property type="project" value="TreeGrafter"/>
</dbReference>
<dbReference type="Pfam" id="PF03223">
    <property type="entry name" value="V-ATPase_C"/>
    <property type="match status" value="1"/>
</dbReference>
<keyword evidence="4 7" id="KW-0406">Ion transport</keyword>